<name>A0A5B0QN54_PUCGR</name>
<dbReference type="AlphaFoldDB" id="A0A5B0QN54"/>
<evidence type="ECO:0000313" key="3">
    <source>
        <dbReference type="Proteomes" id="UP000324748"/>
    </source>
</evidence>
<evidence type="ECO:0000256" key="1">
    <source>
        <dbReference type="SAM" id="SignalP"/>
    </source>
</evidence>
<sequence length="91" mass="9704">MSSNLILVAWLLAALLPAAFGQNYMSQRDGGLWPKPSADQPCFAGIVAAPGTQSLRPSSSLHSILLPLNHVFCHPQQPPALGPQTLYVRDG</sequence>
<dbReference type="EMBL" id="VSWC01000014">
    <property type="protein sequence ID" value="KAA1114523.1"/>
    <property type="molecule type" value="Genomic_DNA"/>
</dbReference>
<dbReference type="Proteomes" id="UP000324748">
    <property type="component" value="Unassembled WGS sequence"/>
</dbReference>
<proteinExistence type="predicted"/>
<feature type="chain" id="PRO_5022924221" evidence="1">
    <location>
        <begin position="22"/>
        <end position="91"/>
    </location>
</feature>
<accession>A0A5B0QN54</accession>
<keyword evidence="3" id="KW-1185">Reference proteome</keyword>
<comment type="caution">
    <text evidence="2">The sequence shown here is derived from an EMBL/GenBank/DDBJ whole genome shotgun (WGS) entry which is preliminary data.</text>
</comment>
<evidence type="ECO:0000313" key="2">
    <source>
        <dbReference type="EMBL" id="KAA1114523.1"/>
    </source>
</evidence>
<keyword evidence="1" id="KW-0732">Signal</keyword>
<gene>
    <name evidence="2" type="ORF">PGT21_012460</name>
</gene>
<protein>
    <submittedName>
        <fullName evidence="2">Uncharacterized protein</fullName>
    </submittedName>
</protein>
<reference evidence="2 3" key="1">
    <citation type="submission" date="2019-05" db="EMBL/GenBank/DDBJ databases">
        <title>Emergence of the Ug99 lineage of the wheat stem rust pathogen through somatic hybridization.</title>
        <authorList>
            <person name="Li F."/>
            <person name="Upadhyaya N.M."/>
            <person name="Sperschneider J."/>
            <person name="Matny O."/>
            <person name="Nguyen-Phuc H."/>
            <person name="Mago R."/>
            <person name="Raley C."/>
            <person name="Miller M.E."/>
            <person name="Silverstein K.A.T."/>
            <person name="Henningsen E."/>
            <person name="Hirsch C.D."/>
            <person name="Visser B."/>
            <person name="Pretorius Z.A."/>
            <person name="Steffenson B.J."/>
            <person name="Schwessinger B."/>
            <person name="Dodds P.N."/>
            <person name="Figueroa M."/>
        </authorList>
    </citation>
    <scope>NUCLEOTIDE SEQUENCE [LARGE SCALE GENOMIC DNA]</scope>
    <source>
        <strain evidence="2">21-0</strain>
    </source>
</reference>
<feature type="signal peptide" evidence="1">
    <location>
        <begin position="1"/>
        <end position="21"/>
    </location>
</feature>
<organism evidence="2 3">
    <name type="scientific">Puccinia graminis f. sp. tritici</name>
    <dbReference type="NCBI Taxonomy" id="56615"/>
    <lineage>
        <taxon>Eukaryota</taxon>
        <taxon>Fungi</taxon>
        <taxon>Dikarya</taxon>
        <taxon>Basidiomycota</taxon>
        <taxon>Pucciniomycotina</taxon>
        <taxon>Pucciniomycetes</taxon>
        <taxon>Pucciniales</taxon>
        <taxon>Pucciniaceae</taxon>
        <taxon>Puccinia</taxon>
    </lineage>
</organism>